<dbReference type="Proteomes" id="UP000243579">
    <property type="component" value="Unassembled WGS sequence"/>
</dbReference>
<dbReference type="SUPFAM" id="SSF56219">
    <property type="entry name" value="DNase I-like"/>
    <property type="match status" value="1"/>
</dbReference>
<dbReference type="AlphaFoldDB" id="A0A1V9Y994"/>
<proteinExistence type="predicted"/>
<name>A0A1V9Y994_ACHHY</name>
<gene>
    <name evidence="1" type="ORF">ACHHYP_16276</name>
</gene>
<protein>
    <submittedName>
        <fullName evidence="1">Uncharacterized protein</fullName>
    </submittedName>
</protein>
<evidence type="ECO:0000313" key="1">
    <source>
        <dbReference type="EMBL" id="OQR82286.1"/>
    </source>
</evidence>
<dbReference type="InterPro" id="IPR036691">
    <property type="entry name" value="Endo/exonu/phosph_ase_sf"/>
</dbReference>
<reference evidence="1 2" key="1">
    <citation type="journal article" date="2014" name="Genome Biol. Evol.">
        <title>The secreted proteins of Achlya hypogyna and Thraustotheca clavata identify the ancestral oomycete secretome and reveal gene acquisitions by horizontal gene transfer.</title>
        <authorList>
            <person name="Misner I."/>
            <person name="Blouin N."/>
            <person name="Leonard G."/>
            <person name="Richards T.A."/>
            <person name="Lane C.E."/>
        </authorList>
    </citation>
    <scope>NUCLEOTIDE SEQUENCE [LARGE SCALE GENOMIC DNA]</scope>
    <source>
        <strain evidence="1 2">ATCC 48635</strain>
    </source>
</reference>
<dbReference type="OrthoDB" id="121889at2759"/>
<organism evidence="1 2">
    <name type="scientific">Achlya hypogyna</name>
    <name type="common">Oomycete</name>
    <name type="synonym">Protoachlya hypogyna</name>
    <dbReference type="NCBI Taxonomy" id="1202772"/>
    <lineage>
        <taxon>Eukaryota</taxon>
        <taxon>Sar</taxon>
        <taxon>Stramenopiles</taxon>
        <taxon>Oomycota</taxon>
        <taxon>Saprolegniomycetes</taxon>
        <taxon>Saprolegniales</taxon>
        <taxon>Achlyaceae</taxon>
        <taxon>Achlya</taxon>
    </lineage>
</organism>
<dbReference type="EMBL" id="JNBR01002507">
    <property type="protein sequence ID" value="OQR82286.1"/>
    <property type="molecule type" value="Genomic_DNA"/>
</dbReference>
<accession>A0A1V9Y994</accession>
<evidence type="ECO:0000313" key="2">
    <source>
        <dbReference type="Proteomes" id="UP000243579"/>
    </source>
</evidence>
<sequence>MKITQVAIAVSTLCKHWTTTIHPEAPFTDCALVPTRAPELANRYVLVRGKLHGRTIHLHNVYAPSEPEDLPAFFSRPFWGNSQGMTELTAWLTKIRLVDAYRQDNPMDISFTSPTKSNRLDYMFISEALYTSS</sequence>
<keyword evidence="2" id="KW-1185">Reference proteome</keyword>
<comment type="caution">
    <text evidence="1">The sequence shown here is derived from an EMBL/GenBank/DDBJ whole genome shotgun (WGS) entry which is preliminary data.</text>
</comment>